<gene>
    <name evidence="1" type="ORF">RHMOL_Rhmol10G0208600</name>
</gene>
<dbReference type="EMBL" id="CM046397">
    <property type="protein sequence ID" value="KAI8535879.1"/>
    <property type="molecule type" value="Genomic_DNA"/>
</dbReference>
<proteinExistence type="predicted"/>
<evidence type="ECO:0000313" key="1">
    <source>
        <dbReference type="EMBL" id="KAI8535879.1"/>
    </source>
</evidence>
<dbReference type="Proteomes" id="UP001062846">
    <property type="component" value="Chromosome 10"/>
</dbReference>
<comment type="caution">
    <text evidence="1">The sequence shown here is derived from an EMBL/GenBank/DDBJ whole genome shotgun (WGS) entry which is preliminary data.</text>
</comment>
<evidence type="ECO:0000313" key="2">
    <source>
        <dbReference type="Proteomes" id="UP001062846"/>
    </source>
</evidence>
<organism evidence="1 2">
    <name type="scientific">Rhododendron molle</name>
    <name type="common">Chinese azalea</name>
    <name type="synonym">Azalea mollis</name>
    <dbReference type="NCBI Taxonomy" id="49168"/>
    <lineage>
        <taxon>Eukaryota</taxon>
        <taxon>Viridiplantae</taxon>
        <taxon>Streptophyta</taxon>
        <taxon>Embryophyta</taxon>
        <taxon>Tracheophyta</taxon>
        <taxon>Spermatophyta</taxon>
        <taxon>Magnoliopsida</taxon>
        <taxon>eudicotyledons</taxon>
        <taxon>Gunneridae</taxon>
        <taxon>Pentapetalae</taxon>
        <taxon>asterids</taxon>
        <taxon>Ericales</taxon>
        <taxon>Ericaceae</taxon>
        <taxon>Ericoideae</taxon>
        <taxon>Rhodoreae</taxon>
        <taxon>Rhododendron</taxon>
    </lineage>
</organism>
<protein>
    <submittedName>
        <fullName evidence="1">Uncharacterized protein</fullName>
    </submittedName>
</protein>
<accession>A0ACC0M5M2</accession>
<reference evidence="1" key="1">
    <citation type="submission" date="2022-02" db="EMBL/GenBank/DDBJ databases">
        <title>Plant Genome Project.</title>
        <authorList>
            <person name="Zhang R.-G."/>
        </authorList>
    </citation>
    <scope>NUCLEOTIDE SEQUENCE</scope>
    <source>
        <strain evidence="1">AT1</strain>
    </source>
</reference>
<name>A0ACC0M5M2_RHOML</name>
<keyword evidence="2" id="KW-1185">Reference proteome</keyword>
<sequence length="80" mass="9073">MGVTAHHKNGYKALAADVLVTRADACKAHVRTWRAIEPRWRRGGTFFSVSEKFLLKTWKLKGRFGGTGKRFRVKRPKGSS</sequence>